<dbReference type="PROSITE" id="PS51257">
    <property type="entry name" value="PROKAR_LIPOPROTEIN"/>
    <property type="match status" value="1"/>
</dbReference>
<reference evidence="2 3" key="1">
    <citation type="submission" date="2022-02" db="EMBL/GenBank/DDBJ databases">
        <title>The genome sequence of Shewanella sp. 3B26.</title>
        <authorList>
            <person name="Du J."/>
        </authorList>
    </citation>
    <scope>NUCLEOTIDE SEQUENCE [LARGE SCALE GENOMIC DNA]</scope>
    <source>
        <strain evidence="2 3">3B26</strain>
    </source>
</reference>
<feature type="signal peptide" evidence="1">
    <location>
        <begin position="1"/>
        <end position="24"/>
    </location>
</feature>
<dbReference type="Proteomes" id="UP001297581">
    <property type="component" value="Unassembled WGS sequence"/>
</dbReference>
<comment type="caution">
    <text evidence="2">The sequence shown here is derived from an EMBL/GenBank/DDBJ whole genome shotgun (WGS) entry which is preliminary data.</text>
</comment>
<evidence type="ECO:0000256" key="1">
    <source>
        <dbReference type="SAM" id="SignalP"/>
    </source>
</evidence>
<organism evidence="2 3">
    <name type="scientific">Shewanella zhuhaiensis</name>
    <dbReference type="NCBI Taxonomy" id="2919576"/>
    <lineage>
        <taxon>Bacteria</taxon>
        <taxon>Pseudomonadati</taxon>
        <taxon>Pseudomonadota</taxon>
        <taxon>Gammaproteobacteria</taxon>
        <taxon>Alteromonadales</taxon>
        <taxon>Shewanellaceae</taxon>
        <taxon>Shewanella</taxon>
    </lineage>
</organism>
<dbReference type="EMBL" id="JAKUDL010000001">
    <property type="protein sequence ID" value="MCH4293142.1"/>
    <property type="molecule type" value="Genomic_DNA"/>
</dbReference>
<gene>
    <name evidence="2" type="ORF">MJ923_02335</name>
</gene>
<keyword evidence="3" id="KW-1185">Reference proteome</keyword>
<protein>
    <submittedName>
        <fullName evidence="2">Uncharacterized protein</fullName>
    </submittedName>
</protein>
<keyword evidence="1" id="KW-0732">Signal</keyword>
<dbReference type="AlphaFoldDB" id="A0AAJ1BE71"/>
<sequence length="78" mass="8249">MKRILGLIVIGTVVGSFLSTSVSAFSAGCYSEQDSFFSASDAAMSNPNDSNLQAAADTAEQVYMACLRSQYPEAPEET</sequence>
<evidence type="ECO:0000313" key="3">
    <source>
        <dbReference type="Proteomes" id="UP001297581"/>
    </source>
</evidence>
<name>A0AAJ1BE71_9GAMM</name>
<feature type="chain" id="PRO_5042592464" evidence="1">
    <location>
        <begin position="25"/>
        <end position="78"/>
    </location>
</feature>
<proteinExistence type="predicted"/>
<accession>A0AAJ1BE71</accession>
<dbReference type="RefSeq" id="WP_240589750.1">
    <property type="nucleotide sequence ID" value="NZ_JAKUDL010000001.1"/>
</dbReference>
<evidence type="ECO:0000313" key="2">
    <source>
        <dbReference type="EMBL" id="MCH4293142.1"/>
    </source>
</evidence>